<comment type="caution">
    <text evidence="1">The sequence shown here is derived from an EMBL/GenBank/DDBJ whole genome shotgun (WGS) entry which is preliminary data.</text>
</comment>
<dbReference type="PANTHER" id="PTHR36792:SF5">
    <property type="entry name" value="SEL1 REPEAT PROTEIN"/>
    <property type="match status" value="1"/>
</dbReference>
<proteinExistence type="predicted"/>
<organism evidence="1 2">
    <name type="scientific">Adiantum capillus-veneris</name>
    <name type="common">Maidenhair fern</name>
    <dbReference type="NCBI Taxonomy" id="13818"/>
    <lineage>
        <taxon>Eukaryota</taxon>
        <taxon>Viridiplantae</taxon>
        <taxon>Streptophyta</taxon>
        <taxon>Embryophyta</taxon>
        <taxon>Tracheophyta</taxon>
        <taxon>Polypodiopsida</taxon>
        <taxon>Polypodiidae</taxon>
        <taxon>Polypodiales</taxon>
        <taxon>Pteridineae</taxon>
        <taxon>Pteridaceae</taxon>
        <taxon>Vittarioideae</taxon>
        <taxon>Adiantum</taxon>
    </lineage>
</organism>
<dbReference type="SUPFAM" id="SSF81901">
    <property type="entry name" value="HCP-like"/>
    <property type="match status" value="1"/>
</dbReference>
<protein>
    <recommendedName>
        <fullName evidence="3">Sel1-like protein</fullName>
    </recommendedName>
</protein>
<gene>
    <name evidence="1" type="ORF">GOP47_0000159</name>
</gene>
<dbReference type="EMBL" id="JABFUD020000001">
    <property type="protein sequence ID" value="KAI5083990.1"/>
    <property type="molecule type" value="Genomic_DNA"/>
</dbReference>
<dbReference type="InterPro" id="IPR011990">
    <property type="entry name" value="TPR-like_helical_dom_sf"/>
</dbReference>
<evidence type="ECO:0008006" key="3">
    <source>
        <dbReference type="Google" id="ProtNLM"/>
    </source>
</evidence>
<accession>A0A9D4VDE8</accession>
<name>A0A9D4VDE8_ADICA</name>
<dbReference type="Proteomes" id="UP000886520">
    <property type="component" value="Chromosome 1"/>
</dbReference>
<sequence length="94" mass="10948">MSTSPSKNITDSEMIDGKVRNKDERVRLKVVVDSCVKRWFEEYLLAAEQGDREMQSLVGAMYNTGYGVTRDPIKGKFWLDRARSGHWNHKDRKQ</sequence>
<keyword evidence="2" id="KW-1185">Reference proteome</keyword>
<dbReference type="AlphaFoldDB" id="A0A9D4VDE8"/>
<reference evidence="1" key="1">
    <citation type="submission" date="2021-01" db="EMBL/GenBank/DDBJ databases">
        <title>Adiantum capillus-veneris genome.</title>
        <authorList>
            <person name="Fang Y."/>
            <person name="Liao Q."/>
        </authorList>
    </citation>
    <scope>NUCLEOTIDE SEQUENCE</scope>
    <source>
        <strain evidence="1">H3</strain>
        <tissue evidence="1">Leaf</tissue>
    </source>
</reference>
<dbReference type="Gene3D" id="1.25.40.10">
    <property type="entry name" value="Tetratricopeptide repeat domain"/>
    <property type="match status" value="1"/>
</dbReference>
<dbReference type="PANTHER" id="PTHR36792">
    <property type="entry name" value="EXPRESSED PROTEIN"/>
    <property type="match status" value="1"/>
</dbReference>
<evidence type="ECO:0000313" key="1">
    <source>
        <dbReference type="EMBL" id="KAI5083990.1"/>
    </source>
</evidence>
<dbReference type="OrthoDB" id="2384430at2759"/>
<evidence type="ECO:0000313" key="2">
    <source>
        <dbReference type="Proteomes" id="UP000886520"/>
    </source>
</evidence>